<sequence>MLNPIQPFDFYVDKVKKTVSIYKQNELELILLRDPIYSFFSNKELSEEHFNSYNPIHFSDDSLVYFLCHTRFKDFFSKNNELFYNWIEACYYYWICHDPMKKLGSLVFNRIFYFFIPNTIAYHYQMMTLIRIINYSVEYKEDAILNKSEYILSHYHQFLDDNINWELPVLIVQELIFSRKENNKLYENIRKNNLKRLKTIYDEYFEDFHESTKINIILKLIFHDEYYEKSYTDLIECLKNDEILKNISAGNTEYLKNVFARVFSKSDYKRCMELFSIINGYRNTKIFSSQHGIVVPNNNIFSLLTNSEHINYLVEDQYAKYCKLIECENKALVLSTVLRDFDLQPMIENTGKDYGFPSKDFDFNEFLEKTISCYSLNHDLYQSINYLTITPSHSHPVQAALSYLDKVPPIISYSLNELKDFNPNKKFAFFLGENTLLPNYEYEFIEQFFSNENRIFENPSVEQIVEVFNDPSFTHIYISAHGNYEHSSCKLDSFEFSNENRISVDIFNNLQNRSEFQRVVVMNACSGAHSGINLNFLHKGISSKLLKNNFAVFSNLWPISSDYSVVLGMLLVYNLSQNDDLREVYFNTFSILKMKNCEISKKLIEMDEVYFKKIALKVFDENIPINNFTAINDFSNIGAMCMYN</sequence>
<evidence type="ECO:0008006" key="3">
    <source>
        <dbReference type="Google" id="ProtNLM"/>
    </source>
</evidence>
<name>A0ABR8W0X1_9GAMM</name>
<dbReference type="RefSeq" id="WP_191731434.1">
    <property type="nucleotide sequence ID" value="NZ_JACSPT010000037.1"/>
</dbReference>
<gene>
    <name evidence="1" type="ORF">H9629_15170</name>
</gene>
<accession>A0ABR8W0X1</accession>
<keyword evidence="2" id="KW-1185">Reference proteome</keyword>
<protein>
    <recommendedName>
        <fullName evidence="3">CHAT domain-containing protein</fullName>
    </recommendedName>
</protein>
<comment type="caution">
    <text evidence="1">The sequence shown here is derived from an EMBL/GenBank/DDBJ whole genome shotgun (WGS) entry which is preliminary data.</text>
</comment>
<dbReference type="Proteomes" id="UP000621930">
    <property type="component" value="Unassembled WGS sequence"/>
</dbReference>
<proteinExistence type="predicted"/>
<dbReference type="EMBL" id="JACSPT010000037">
    <property type="protein sequence ID" value="MBD8010659.1"/>
    <property type="molecule type" value="Genomic_DNA"/>
</dbReference>
<organism evidence="1 2">
    <name type="scientific">Acinetobacter pecorum</name>
    <dbReference type="NCBI Taxonomy" id="2762215"/>
    <lineage>
        <taxon>Bacteria</taxon>
        <taxon>Pseudomonadati</taxon>
        <taxon>Pseudomonadota</taxon>
        <taxon>Gammaproteobacteria</taxon>
        <taxon>Moraxellales</taxon>
        <taxon>Moraxellaceae</taxon>
        <taxon>Acinetobacter</taxon>
    </lineage>
</organism>
<evidence type="ECO:0000313" key="2">
    <source>
        <dbReference type="Proteomes" id="UP000621930"/>
    </source>
</evidence>
<reference evidence="1 2" key="1">
    <citation type="submission" date="2020-08" db="EMBL/GenBank/DDBJ databases">
        <title>A Genomic Blueprint of the Chicken Gut Microbiome.</title>
        <authorList>
            <person name="Gilroy R."/>
            <person name="Ravi A."/>
            <person name="Getino M."/>
            <person name="Pursley I."/>
            <person name="Horton D.L."/>
            <person name="Alikhan N.-F."/>
            <person name="Baker D."/>
            <person name="Gharbi K."/>
            <person name="Hall N."/>
            <person name="Watson M."/>
            <person name="Adriaenssens E.M."/>
            <person name="Foster-Nyarko E."/>
            <person name="Jarju S."/>
            <person name="Secka A."/>
            <person name="Antonio M."/>
            <person name="Oren A."/>
            <person name="Chaudhuri R."/>
            <person name="La Ragione R.M."/>
            <person name="Hildebrand F."/>
            <person name="Pallen M.J."/>
        </authorList>
    </citation>
    <scope>NUCLEOTIDE SEQUENCE [LARGE SCALE GENOMIC DNA]</scope>
    <source>
        <strain evidence="1 2">Sa1BUA6</strain>
    </source>
</reference>
<evidence type="ECO:0000313" key="1">
    <source>
        <dbReference type="EMBL" id="MBD8010659.1"/>
    </source>
</evidence>